<reference evidence="1 2" key="1">
    <citation type="submission" date="2019-03" db="EMBL/GenBank/DDBJ databases">
        <title>First draft genome of Liparis tanakae, snailfish: a comprehensive survey of snailfish specific genes.</title>
        <authorList>
            <person name="Kim W."/>
            <person name="Song I."/>
            <person name="Jeong J.-H."/>
            <person name="Kim D."/>
            <person name="Kim S."/>
            <person name="Ryu S."/>
            <person name="Song J.Y."/>
            <person name="Lee S.K."/>
        </authorList>
    </citation>
    <scope>NUCLEOTIDE SEQUENCE [LARGE SCALE GENOMIC DNA]</scope>
    <source>
        <tissue evidence="1">Muscle</tissue>
    </source>
</reference>
<gene>
    <name evidence="1" type="ORF">EYF80_064064</name>
</gene>
<proteinExistence type="predicted"/>
<sequence>MRIQVSGAQ</sequence>
<evidence type="ECO:0000313" key="2">
    <source>
        <dbReference type="Proteomes" id="UP000314294"/>
    </source>
</evidence>
<protein>
    <submittedName>
        <fullName evidence="1">Uncharacterized protein</fullName>
    </submittedName>
</protein>
<accession>A0A4Z2EB87</accession>
<name>A0A4Z2EB87_9TELE</name>
<comment type="caution">
    <text evidence="1">The sequence shown here is derived from an EMBL/GenBank/DDBJ whole genome shotgun (WGS) entry which is preliminary data.</text>
</comment>
<keyword evidence="2" id="KW-1185">Reference proteome</keyword>
<dbReference type="EMBL" id="SRLO01011618">
    <property type="protein sequence ID" value="TNN25804.1"/>
    <property type="molecule type" value="Genomic_DNA"/>
</dbReference>
<evidence type="ECO:0000313" key="1">
    <source>
        <dbReference type="EMBL" id="TNN25804.1"/>
    </source>
</evidence>
<organism evidence="1 2">
    <name type="scientific">Liparis tanakae</name>
    <name type="common">Tanaka's snailfish</name>
    <dbReference type="NCBI Taxonomy" id="230148"/>
    <lineage>
        <taxon>Eukaryota</taxon>
        <taxon>Metazoa</taxon>
        <taxon>Chordata</taxon>
        <taxon>Craniata</taxon>
        <taxon>Vertebrata</taxon>
        <taxon>Euteleostomi</taxon>
        <taxon>Actinopterygii</taxon>
        <taxon>Neopterygii</taxon>
        <taxon>Teleostei</taxon>
        <taxon>Neoteleostei</taxon>
        <taxon>Acanthomorphata</taxon>
        <taxon>Eupercaria</taxon>
        <taxon>Perciformes</taxon>
        <taxon>Cottioidei</taxon>
        <taxon>Cottales</taxon>
        <taxon>Liparidae</taxon>
        <taxon>Liparis</taxon>
    </lineage>
</organism>
<dbReference type="Proteomes" id="UP000314294">
    <property type="component" value="Unassembled WGS sequence"/>
</dbReference>